<name>A0ACC2KUU7_PERAE</name>
<dbReference type="EMBL" id="CM056819">
    <property type="protein sequence ID" value="KAJ8625014.1"/>
    <property type="molecule type" value="Genomic_DNA"/>
</dbReference>
<accession>A0ACC2KUU7</accession>
<proteinExistence type="predicted"/>
<sequence>MHDWNVDCGTLFHYLLDHPEPLRRTFLKMIENPFLLSKSQGRRDEWKRGFHIREDEDCVYLRIEMPGLGKEDVEVSVDRNSLIIRGQGEKESEDDDESGRSYKSRIGFGFLRELYKLDQIKGEMKNTLRLSVPKVKEEEEKTKDVFEVKIE</sequence>
<reference evidence="1 2" key="1">
    <citation type="journal article" date="2022" name="Hortic Res">
        <title>A haplotype resolved chromosomal level avocado genome allows analysis of novel avocado genes.</title>
        <authorList>
            <person name="Nath O."/>
            <person name="Fletcher S.J."/>
            <person name="Hayward A."/>
            <person name="Shaw L.M."/>
            <person name="Masouleh A.K."/>
            <person name="Furtado A."/>
            <person name="Henry R.J."/>
            <person name="Mitter N."/>
        </authorList>
    </citation>
    <scope>NUCLEOTIDE SEQUENCE [LARGE SCALE GENOMIC DNA]</scope>
    <source>
        <strain evidence="2">cv. Hass</strain>
    </source>
</reference>
<comment type="caution">
    <text evidence="1">The sequence shown here is derived from an EMBL/GenBank/DDBJ whole genome shotgun (WGS) entry which is preliminary data.</text>
</comment>
<evidence type="ECO:0000313" key="2">
    <source>
        <dbReference type="Proteomes" id="UP001234297"/>
    </source>
</evidence>
<evidence type="ECO:0000313" key="1">
    <source>
        <dbReference type="EMBL" id="KAJ8625014.1"/>
    </source>
</evidence>
<protein>
    <submittedName>
        <fullName evidence="1">Uncharacterized protein</fullName>
    </submittedName>
</protein>
<keyword evidence="2" id="KW-1185">Reference proteome</keyword>
<dbReference type="Proteomes" id="UP001234297">
    <property type="component" value="Chromosome 11"/>
</dbReference>
<gene>
    <name evidence="1" type="ORF">MRB53_033544</name>
</gene>
<organism evidence="1 2">
    <name type="scientific">Persea americana</name>
    <name type="common">Avocado</name>
    <dbReference type="NCBI Taxonomy" id="3435"/>
    <lineage>
        <taxon>Eukaryota</taxon>
        <taxon>Viridiplantae</taxon>
        <taxon>Streptophyta</taxon>
        <taxon>Embryophyta</taxon>
        <taxon>Tracheophyta</taxon>
        <taxon>Spermatophyta</taxon>
        <taxon>Magnoliopsida</taxon>
        <taxon>Magnoliidae</taxon>
        <taxon>Laurales</taxon>
        <taxon>Lauraceae</taxon>
        <taxon>Persea</taxon>
    </lineage>
</organism>